<dbReference type="OrthoDB" id="9797551at2"/>
<sequence>MTTPSSPQTPPPPPTDPPAADATLDARDLRCPLPVLRARKALNALAPGQVLAVEASDPASLEDFRQFCAAGAAMLEAQQAEPEAGVFRHWLRRGPA</sequence>
<dbReference type="InterPro" id="IPR001455">
    <property type="entry name" value="TusA-like"/>
</dbReference>
<evidence type="ECO:0000256" key="2">
    <source>
        <dbReference type="SAM" id="MobiDB-lite"/>
    </source>
</evidence>
<name>A0A5M6ICV7_9PROT</name>
<dbReference type="PANTHER" id="PTHR33279">
    <property type="entry name" value="SULFUR CARRIER PROTEIN YEDF-RELATED"/>
    <property type="match status" value="1"/>
</dbReference>
<dbReference type="InterPro" id="IPR036868">
    <property type="entry name" value="TusA-like_sf"/>
</dbReference>
<protein>
    <submittedName>
        <fullName evidence="4">Sulfurtransferase TusA family protein</fullName>
    </submittedName>
</protein>
<dbReference type="EMBL" id="VWPJ01000006">
    <property type="protein sequence ID" value="KAA5606076.1"/>
    <property type="molecule type" value="Genomic_DNA"/>
</dbReference>
<dbReference type="Proteomes" id="UP000324065">
    <property type="component" value="Unassembled WGS sequence"/>
</dbReference>
<dbReference type="Gene3D" id="3.30.110.40">
    <property type="entry name" value="TusA-like domain"/>
    <property type="match status" value="1"/>
</dbReference>
<proteinExistence type="inferred from homology"/>
<feature type="region of interest" description="Disordered" evidence="2">
    <location>
        <begin position="1"/>
        <end position="22"/>
    </location>
</feature>
<evidence type="ECO:0000313" key="5">
    <source>
        <dbReference type="Proteomes" id="UP000324065"/>
    </source>
</evidence>
<keyword evidence="4" id="KW-0808">Transferase</keyword>
<dbReference type="AlphaFoldDB" id="A0A5M6ICV7"/>
<evidence type="ECO:0000259" key="3">
    <source>
        <dbReference type="Pfam" id="PF01206"/>
    </source>
</evidence>
<dbReference type="RefSeq" id="WP_150062007.1">
    <property type="nucleotide sequence ID" value="NZ_JACHII010000002.1"/>
</dbReference>
<comment type="similarity">
    <text evidence="1">Belongs to the sulfur carrier protein TusA family.</text>
</comment>
<evidence type="ECO:0000256" key="1">
    <source>
        <dbReference type="ARBA" id="ARBA00008984"/>
    </source>
</evidence>
<evidence type="ECO:0000313" key="4">
    <source>
        <dbReference type="EMBL" id="KAA5606076.1"/>
    </source>
</evidence>
<dbReference type="PANTHER" id="PTHR33279:SF2">
    <property type="entry name" value="SULFUR CARRIER PROTEIN TUSA"/>
    <property type="match status" value="1"/>
</dbReference>
<accession>A0A5M6ICV7</accession>
<dbReference type="SUPFAM" id="SSF64307">
    <property type="entry name" value="SirA-like"/>
    <property type="match status" value="1"/>
</dbReference>
<organism evidence="4 5">
    <name type="scientific">Roseospira marina</name>
    <dbReference type="NCBI Taxonomy" id="140057"/>
    <lineage>
        <taxon>Bacteria</taxon>
        <taxon>Pseudomonadati</taxon>
        <taxon>Pseudomonadota</taxon>
        <taxon>Alphaproteobacteria</taxon>
        <taxon>Rhodospirillales</taxon>
        <taxon>Rhodospirillaceae</taxon>
        <taxon>Roseospira</taxon>
    </lineage>
</organism>
<dbReference type="Pfam" id="PF01206">
    <property type="entry name" value="TusA"/>
    <property type="match status" value="1"/>
</dbReference>
<reference evidence="4 5" key="1">
    <citation type="submission" date="2019-09" db="EMBL/GenBank/DDBJ databases">
        <title>Genome sequence of Roseospira marina, one of the more divergent members of the non-sulfur purple photosynthetic bacterial family, the Rhodospirillaceae.</title>
        <authorList>
            <person name="Meyer T."/>
            <person name="Kyndt J."/>
        </authorList>
    </citation>
    <scope>NUCLEOTIDE SEQUENCE [LARGE SCALE GENOMIC DNA]</scope>
    <source>
        <strain evidence="4 5">DSM 15113</strain>
    </source>
</reference>
<dbReference type="GO" id="GO:0016740">
    <property type="term" value="F:transferase activity"/>
    <property type="evidence" value="ECO:0007669"/>
    <property type="project" value="UniProtKB-KW"/>
</dbReference>
<feature type="compositionally biased region" description="Pro residues" evidence="2">
    <location>
        <begin position="7"/>
        <end position="17"/>
    </location>
</feature>
<feature type="domain" description="UPF0033" evidence="3">
    <location>
        <begin position="23"/>
        <end position="92"/>
    </location>
</feature>
<keyword evidence="5" id="KW-1185">Reference proteome</keyword>
<comment type="caution">
    <text evidence="4">The sequence shown here is derived from an EMBL/GenBank/DDBJ whole genome shotgun (WGS) entry which is preliminary data.</text>
</comment>
<gene>
    <name evidence="4" type="ORF">F1188_08700</name>
</gene>
<dbReference type="CDD" id="cd00291">
    <property type="entry name" value="SirA_YedF_YeeD"/>
    <property type="match status" value="1"/>
</dbReference>